<evidence type="ECO:0000313" key="2">
    <source>
        <dbReference type="Proteomes" id="UP000324800"/>
    </source>
</evidence>
<dbReference type="Proteomes" id="UP000324800">
    <property type="component" value="Unassembled WGS sequence"/>
</dbReference>
<gene>
    <name evidence="1" type="ORF">EZS28_004104</name>
</gene>
<evidence type="ECO:0000313" key="1">
    <source>
        <dbReference type="EMBL" id="KAA6400370.1"/>
    </source>
</evidence>
<organism evidence="1 2">
    <name type="scientific">Streblomastix strix</name>
    <dbReference type="NCBI Taxonomy" id="222440"/>
    <lineage>
        <taxon>Eukaryota</taxon>
        <taxon>Metamonada</taxon>
        <taxon>Preaxostyla</taxon>
        <taxon>Oxymonadida</taxon>
        <taxon>Streblomastigidae</taxon>
        <taxon>Streblomastix</taxon>
    </lineage>
</organism>
<reference evidence="1 2" key="1">
    <citation type="submission" date="2019-03" db="EMBL/GenBank/DDBJ databases">
        <title>Single cell metagenomics reveals metabolic interactions within the superorganism composed of flagellate Streblomastix strix and complex community of Bacteroidetes bacteria on its surface.</title>
        <authorList>
            <person name="Treitli S.C."/>
            <person name="Kolisko M."/>
            <person name="Husnik F."/>
            <person name="Keeling P."/>
            <person name="Hampl V."/>
        </authorList>
    </citation>
    <scope>NUCLEOTIDE SEQUENCE [LARGE SCALE GENOMIC DNA]</scope>
    <source>
        <strain evidence="1">ST1C</strain>
    </source>
</reference>
<comment type="caution">
    <text evidence="1">The sequence shown here is derived from an EMBL/GenBank/DDBJ whole genome shotgun (WGS) entry which is preliminary data.</text>
</comment>
<protein>
    <submittedName>
        <fullName evidence="1">Uncharacterized protein</fullName>
    </submittedName>
</protein>
<name>A0A5J4WZQ0_9EUKA</name>
<sequence>MIRIFILPFSEAYDDEDDEEVDEDEYDVAKVGNGLYSIEDEGEAILLLISFEFDLIESSVHYYYIGMSIGDQGDQDYCNNYKGGSIIGLNVDVVVEDDEEEEEEDVYDTE</sequence>
<dbReference type="AlphaFoldDB" id="A0A5J4WZQ0"/>
<proteinExistence type="predicted"/>
<dbReference type="EMBL" id="SNRW01000573">
    <property type="protein sequence ID" value="KAA6400370.1"/>
    <property type="molecule type" value="Genomic_DNA"/>
</dbReference>
<accession>A0A5J4WZQ0</accession>